<evidence type="ECO:0000259" key="10">
    <source>
        <dbReference type="PROSITE" id="PS51387"/>
    </source>
</evidence>
<comment type="caution">
    <text evidence="11">The sequence shown here is derived from an EMBL/GenBank/DDBJ whole genome shotgun (WGS) entry which is preliminary data.</text>
</comment>
<keyword evidence="7" id="KW-0560">Oxidoreductase</keyword>
<sequence length="537" mass="59845">MKFPSFSLLPFLLVVLISLIGAAFADSHGEFLDCFHLRSANSSTVSKVIYLQNSPSYSSVLNASIQNSRFTTPATPKPLVIVTALQLSHVQSTLYCSRKHGLQIRIRSGGHDFEGLSYVSRVPFLILDLLHFRAVEVDVKNEVAWVESGATLGELYYGIASKTKTLAFPAGVCHTVGIGGHFSGGGYGILLRKYGLAADHVIDAQLMDARGRILDRKSMGEDLFWAIRGGGGNTFGIVLAWKIKLVQVPAVVTVYTVNKNLEQNVVKILHRWQYIAHQLPDDLFTDVTITKVNSSGQVGKKTVQAAFKALYLGGADKLIPLVQDRFPELELTKQDCLEMSWAESVLYFGGVPTQSLEIMLNRTALPRLTFKAKSDYVKQPIPESGLQGIMSRFLEKEADVSLMLMVGFGGKMDEIPENELPYPHRAGNLFQASYLVGWTKGEDEGKYISWIRRLYSYMASYASKLPREAYFNYRDLDIGTNNVGYTSYEQASVWGLKYFKNNFKRLVQVKTMVDPTNFFGNEQSVPPLPSPWKKKGD</sequence>
<feature type="chain" id="PRO_5047522003" description="FAD-binding PCMH-type domain-containing protein" evidence="9">
    <location>
        <begin position="26"/>
        <end position="537"/>
    </location>
</feature>
<evidence type="ECO:0000256" key="2">
    <source>
        <dbReference type="ARBA" id="ARBA00005466"/>
    </source>
</evidence>
<evidence type="ECO:0000256" key="4">
    <source>
        <dbReference type="ARBA" id="ARBA00022729"/>
    </source>
</evidence>
<dbReference type="Gene3D" id="3.30.465.10">
    <property type="match status" value="1"/>
</dbReference>
<dbReference type="PROSITE" id="PS51387">
    <property type="entry name" value="FAD_PCMH"/>
    <property type="match status" value="1"/>
</dbReference>
<keyword evidence="8" id="KW-0325">Glycoprotein</keyword>
<dbReference type="InterPro" id="IPR036318">
    <property type="entry name" value="FAD-bd_PCMH-like_sf"/>
</dbReference>
<dbReference type="Proteomes" id="UP001472677">
    <property type="component" value="Unassembled WGS sequence"/>
</dbReference>
<evidence type="ECO:0000313" key="12">
    <source>
        <dbReference type="Proteomes" id="UP001472677"/>
    </source>
</evidence>
<keyword evidence="12" id="KW-1185">Reference proteome</keyword>
<proteinExistence type="inferred from homology"/>
<evidence type="ECO:0000256" key="6">
    <source>
        <dbReference type="ARBA" id="ARBA00022827"/>
    </source>
</evidence>
<dbReference type="InterPro" id="IPR016166">
    <property type="entry name" value="FAD-bd_PCMH"/>
</dbReference>
<protein>
    <recommendedName>
        <fullName evidence="10">FAD-binding PCMH-type domain-containing protein</fullName>
    </recommendedName>
</protein>
<feature type="domain" description="FAD-binding PCMH-type" evidence="10">
    <location>
        <begin position="74"/>
        <end position="248"/>
    </location>
</feature>
<gene>
    <name evidence="11" type="ORF">V6N12_017464</name>
</gene>
<comment type="cofactor">
    <cofactor evidence="1">
        <name>FAD</name>
        <dbReference type="ChEBI" id="CHEBI:57692"/>
    </cofactor>
</comment>
<name>A0ABR2CFL2_9ROSI</name>
<evidence type="ECO:0000256" key="3">
    <source>
        <dbReference type="ARBA" id="ARBA00022630"/>
    </source>
</evidence>
<organism evidence="11 12">
    <name type="scientific">Hibiscus sabdariffa</name>
    <name type="common">roselle</name>
    <dbReference type="NCBI Taxonomy" id="183260"/>
    <lineage>
        <taxon>Eukaryota</taxon>
        <taxon>Viridiplantae</taxon>
        <taxon>Streptophyta</taxon>
        <taxon>Embryophyta</taxon>
        <taxon>Tracheophyta</taxon>
        <taxon>Spermatophyta</taxon>
        <taxon>Magnoliopsida</taxon>
        <taxon>eudicotyledons</taxon>
        <taxon>Gunneridae</taxon>
        <taxon>Pentapetalae</taxon>
        <taxon>rosids</taxon>
        <taxon>malvids</taxon>
        <taxon>Malvales</taxon>
        <taxon>Malvaceae</taxon>
        <taxon>Malvoideae</taxon>
        <taxon>Hibiscus</taxon>
    </lineage>
</organism>
<evidence type="ECO:0000256" key="9">
    <source>
        <dbReference type="SAM" id="SignalP"/>
    </source>
</evidence>
<dbReference type="Gene3D" id="3.40.462.20">
    <property type="match status" value="1"/>
</dbReference>
<reference evidence="11 12" key="1">
    <citation type="journal article" date="2024" name="G3 (Bethesda)">
        <title>Genome assembly of Hibiscus sabdariffa L. provides insights into metabolisms of medicinal natural products.</title>
        <authorList>
            <person name="Kim T."/>
        </authorList>
    </citation>
    <scope>NUCLEOTIDE SEQUENCE [LARGE SCALE GENOMIC DNA]</scope>
    <source>
        <strain evidence="11">TK-2024</strain>
        <tissue evidence="11">Old leaves</tissue>
    </source>
</reference>
<evidence type="ECO:0000313" key="11">
    <source>
        <dbReference type="EMBL" id="KAK8518312.1"/>
    </source>
</evidence>
<dbReference type="Gene3D" id="3.30.43.10">
    <property type="entry name" value="Uridine Diphospho-n-acetylenolpyruvylglucosamine Reductase, domain 2"/>
    <property type="match status" value="1"/>
</dbReference>
<keyword evidence="3" id="KW-0285">Flavoprotein</keyword>
<keyword evidence="4 9" id="KW-0732">Signal</keyword>
<evidence type="ECO:0000256" key="5">
    <source>
        <dbReference type="ARBA" id="ARBA00022741"/>
    </source>
</evidence>
<dbReference type="EMBL" id="JBBPBM010000053">
    <property type="protein sequence ID" value="KAK8518312.1"/>
    <property type="molecule type" value="Genomic_DNA"/>
</dbReference>
<feature type="signal peptide" evidence="9">
    <location>
        <begin position="1"/>
        <end position="25"/>
    </location>
</feature>
<dbReference type="InterPro" id="IPR006094">
    <property type="entry name" value="Oxid_FAD_bind_N"/>
</dbReference>
<dbReference type="InterPro" id="IPR012951">
    <property type="entry name" value="BBE"/>
</dbReference>
<evidence type="ECO:0000256" key="7">
    <source>
        <dbReference type="ARBA" id="ARBA00023002"/>
    </source>
</evidence>
<dbReference type="InterPro" id="IPR016169">
    <property type="entry name" value="FAD-bd_PCMH_sub2"/>
</dbReference>
<dbReference type="SUPFAM" id="SSF56176">
    <property type="entry name" value="FAD-binding/transporter-associated domain-like"/>
    <property type="match status" value="1"/>
</dbReference>
<dbReference type="InterPro" id="IPR016167">
    <property type="entry name" value="FAD-bd_PCMH_sub1"/>
</dbReference>
<dbReference type="Pfam" id="PF08031">
    <property type="entry name" value="BBE"/>
    <property type="match status" value="1"/>
</dbReference>
<accession>A0ABR2CFL2</accession>
<comment type="similarity">
    <text evidence="2">Belongs to the oxygen-dependent FAD-linked oxidoreductase family.</text>
</comment>
<keyword evidence="5" id="KW-0547">Nucleotide-binding</keyword>
<evidence type="ECO:0000256" key="1">
    <source>
        <dbReference type="ARBA" id="ARBA00001974"/>
    </source>
</evidence>
<evidence type="ECO:0000256" key="8">
    <source>
        <dbReference type="ARBA" id="ARBA00023180"/>
    </source>
</evidence>
<keyword evidence="6" id="KW-0274">FAD</keyword>
<dbReference type="PANTHER" id="PTHR32448">
    <property type="entry name" value="OS08G0158400 PROTEIN"/>
    <property type="match status" value="1"/>
</dbReference>
<dbReference type="Pfam" id="PF01565">
    <property type="entry name" value="FAD_binding_4"/>
    <property type="match status" value="1"/>
</dbReference>